<proteinExistence type="predicted"/>
<dbReference type="OrthoDB" id="1536762at2759"/>
<gene>
    <name evidence="2" type="primary">LOC111306442</name>
</gene>
<dbReference type="RefSeq" id="XP_022760042.1">
    <property type="nucleotide sequence ID" value="XM_022904307.1"/>
</dbReference>
<evidence type="ECO:0000313" key="2">
    <source>
        <dbReference type="RefSeq" id="XP_022760042.1"/>
    </source>
</evidence>
<reference evidence="2" key="1">
    <citation type="submission" date="2025-08" db="UniProtKB">
        <authorList>
            <consortium name="RefSeq"/>
        </authorList>
    </citation>
    <scope>IDENTIFICATION</scope>
    <source>
        <tissue evidence="2">Fruit stalk</tissue>
    </source>
</reference>
<organism evidence="1 2">
    <name type="scientific">Durio zibethinus</name>
    <name type="common">Durian</name>
    <dbReference type="NCBI Taxonomy" id="66656"/>
    <lineage>
        <taxon>Eukaryota</taxon>
        <taxon>Viridiplantae</taxon>
        <taxon>Streptophyta</taxon>
        <taxon>Embryophyta</taxon>
        <taxon>Tracheophyta</taxon>
        <taxon>Spermatophyta</taxon>
        <taxon>Magnoliopsida</taxon>
        <taxon>eudicotyledons</taxon>
        <taxon>Gunneridae</taxon>
        <taxon>Pentapetalae</taxon>
        <taxon>rosids</taxon>
        <taxon>malvids</taxon>
        <taxon>Malvales</taxon>
        <taxon>Malvaceae</taxon>
        <taxon>Helicteroideae</taxon>
        <taxon>Durio</taxon>
    </lineage>
</organism>
<dbReference type="Proteomes" id="UP000515121">
    <property type="component" value="Unplaced"/>
</dbReference>
<name>A0A6P6A5H2_DURZI</name>
<dbReference type="GeneID" id="111306442"/>
<dbReference type="KEGG" id="dzi:111306442"/>
<accession>A0A6P6A5H2</accession>
<dbReference type="AlphaFoldDB" id="A0A6P6A5H2"/>
<keyword evidence="1" id="KW-1185">Reference proteome</keyword>
<dbReference type="Pfam" id="PF05553">
    <property type="entry name" value="DUF761"/>
    <property type="match status" value="1"/>
</dbReference>
<evidence type="ECO:0000313" key="1">
    <source>
        <dbReference type="Proteomes" id="UP000515121"/>
    </source>
</evidence>
<dbReference type="InterPro" id="IPR008480">
    <property type="entry name" value="DUF761_pln"/>
</dbReference>
<protein>
    <submittedName>
        <fullName evidence="2">Uncharacterized protein LOC111306442</fullName>
    </submittedName>
</protein>
<sequence length="195" mass="22120">MSCLSIRLPPAKKAWKSFTSKLQTRLHKLHKSKAIKKPKNNRLQTAASKTTRPSLFLGQRLIQRNRRRRALPFGYQRHYVSKNKAAAPVYIDKLFKEAPVTELAGFIPDQQTSEKSDVQREKNEKQIIDQAAAEEAGTSRGGEKMVDEKSSVGDDMWESIGLASPMLHGIDARAEEFIASFRAEMERQEIIARNL</sequence>